<accession>A0A6G4WMV5</accession>
<organism evidence="2 3">
    <name type="scientific">Allomesorhizobium camelthorni</name>
    <dbReference type="NCBI Taxonomy" id="475069"/>
    <lineage>
        <taxon>Bacteria</taxon>
        <taxon>Pseudomonadati</taxon>
        <taxon>Pseudomonadota</taxon>
        <taxon>Alphaproteobacteria</taxon>
        <taxon>Hyphomicrobiales</taxon>
        <taxon>Phyllobacteriaceae</taxon>
        <taxon>Allomesorhizobium</taxon>
    </lineage>
</organism>
<comment type="caution">
    <text evidence="2">The sequence shown here is derived from an EMBL/GenBank/DDBJ whole genome shotgun (WGS) entry which is preliminary data.</text>
</comment>
<evidence type="ECO:0000313" key="3">
    <source>
        <dbReference type="Proteomes" id="UP001642900"/>
    </source>
</evidence>
<dbReference type="CDD" id="cd05400">
    <property type="entry name" value="NT_2-5OAS_ClassI-CCAase"/>
    <property type="match status" value="1"/>
</dbReference>
<dbReference type="GO" id="GO:0051607">
    <property type="term" value="P:defense response to virus"/>
    <property type="evidence" value="ECO:0007669"/>
    <property type="project" value="UniProtKB-KW"/>
</dbReference>
<sequence length="419" mass="47135">MNTQYAFSGINPFDDPLDRILAEIALSIQLPPSLHDKAKGRYQAVRNHLEATVAFRDQIEHFYPQGSMAIDATISNRGTDDEFDLDIVSQLGGRFRAMEPLEILRALETALADYPVQRVRRQTRCVTLYYADKMHLDITPALREYGTRDRESFITDAKGPAHSSDDRLVDMNAYGFAGWYDERTPLEARMASEFNRRWRDMYHDTAKADAEVDDVPDQTHFIVKNTATLALQLIKRYRNIQYVGYAGRIPPSVMLSFYAGQAAQPNSSLSAMMIRIANWIIADIENASLYGRKLHVANPVCVDDVFTDRWPESVAQQDEFARHLRALVRNLEQMRRGEMFPDDMMDWLRGNFGDRVVTRAADNIAGQVGSAIQKSQQLYSKKGGVLFPAPGIITGVAAAPLASPAVAAARPHTFFGKKI</sequence>
<reference evidence="2 3" key="1">
    <citation type="submission" date="2020-02" db="EMBL/GenBank/DDBJ databases">
        <title>Genome sequence of strain CCNWXJ40-4.</title>
        <authorList>
            <person name="Gao J."/>
            <person name="Sun J."/>
        </authorList>
    </citation>
    <scope>NUCLEOTIDE SEQUENCE [LARGE SCALE GENOMIC DNA]</scope>
    <source>
        <strain evidence="2 3">CCNWXJ 40-4</strain>
    </source>
</reference>
<proteinExistence type="predicted"/>
<dbReference type="AlphaFoldDB" id="A0A6G4WMV5"/>
<gene>
    <name evidence="2" type="ORF">G6N73_31040</name>
</gene>
<dbReference type="Proteomes" id="UP001642900">
    <property type="component" value="Unassembled WGS sequence"/>
</dbReference>
<dbReference type="Pfam" id="PF18144">
    <property type="entry name" value="SMODS"/>
    <property type="match status" value="1"/>
</dbReference>
<dbReference type="RefSeq" id="WP_165033785.1">
    <property type="nucleotide sequence ID" value="NZ_JAAKZF010000099.1"/>
</dbReference>
<keyword evidence="3" id="KW-1185">Reference proteome</keyword>
<dbReference type="InterPro" id="IPR006116">
    <property type="entry name" value="NT_2-5OAS_ClassI-CCAase"/>
</dbReference>
<protein>
    <submittedName>
        <fullName evidence="2">Nucleotidyltransferase</fullName>
    </submittedName>
</protein>
<evidence type="ECO:0000313" key="2">
    <source>
        <dbReference type="EMBL" id="NGO55430.1"/>
    </source>
</evidence>
<dbReference type="GO" id="GO:0016779">
    <property type="term" value="F:nucleotidyltransferase activity"/>
    <property type="evidence" value="ECO:0007669"/>
    <property type="project" value="InterPro"/>
</dbReference>
<dbReference type="EMBL" id="JAAKZF010000099">
    <property type="protein sequence ID" value="NGO55430.1"/>
    <property type="molecule type" value="Genomic_DNA"/>
</dbReference>
<keyword evidence="1" id="KW-0051">Antiviral defense</keyword>
<name>A0A6G4WMV5_9HYPH</name>
<evidence type="ECO:0000256" key="1">
    <source>
        <dbReference type="ARBA" id="ARBA00023118"/>
    </source>
</evidence>